<accession>A0A6I8U169</accession>
<dbReference type="InterPro" id="IPR036728">
    <property type="entry name" value="PBP_GOBP_sf"/>
</dbReference>
<protein>
    <submittedName>
        <fullName evidence="5">Uncharacterized protein</fullName>
    </submittedName>
</protein>
<dbReference type="SMART" id="SM00708">
    <property type="entry name" value="PhBP"/>
    <property type="match status" value="1"/>
</dbReference>
<dbReference type="GO" id="GO:0005615">
    <property type="term" value="C:extracellular space"/>
    <property type="evidence" value="ECO:0007669"/>
    <property type="project" value="TreeGrafter"/>
</dbReference>
<evidence type="ECO:0000256" key="3">
    <source>
        <dbReference type="ARBA" id="ARBA00022525"/>
    </source>
</evidence>
<organism evidence="5 6">
    <name type="scientific">Aedes aegypti</name>
    <name type="common">Yellowfever mosquito</name>
    <name type="synonym">Culex aegypti</name>
    <dbReference type="NCBI Taxonomy" id="7159"/>
    <lineage>
        <taxon>Eukaryota</taxon>
        <taxon>Metazoa</taxon>
        <taxon>Ecdysozoa</taxon>
        <taxon>Arthropoda</taxon>
        <taxon>Hexapoda</taxon>
        <taxon>Insecta</taxon>
        <taxon>Pterygota</taxon>
        <taxon>Neoptera</taxon>
        <taxon>Endopterygota</taxon>
        <taxon>Diptera</taxon>
        <taxon>Nematocera</taxon>
        <taxon>Culicoidea</taxon>
        <taxon>Culicidae</taxon>
        <taxon>Culicinae</taxon>
        <taxon>Aedini</taxon>
        <taxon>Aedes</taxon>
        <taxon>Stegomyia</taxon>
    </lineage>
</organism>
<dbReference type="Gene3D" id="1.10.238.20">
    <property type="entry name" value="Pheromone/general odorant binding protein domain"/>
    <property type="match status" value="1"/>
</dbReference>
<dbReference type="EnsemblMetazoa" id="AAEL023378-RA">
    <property type="protein sequence ID" value="AAEL023378-PA"/>
    <property type="gene ID" value="AAEL023378"/>
</dbReference>
<dbReference type="PANTHER" id="PTHR11857:SF43">
    <property type="entry name" value="GEO07291P1-RELATED"/>
    <property type="match status" value="1"/>
</dbReference>
<comment type="subcellular location">
    <subcellularLocation>
        <location evidence="1">Secreted</location>
    </subcellularLocation>
</comment>
<evidence type="ECO:0000313" key="5">
    <source>
        <dbReference type="EnsemblMetazoa" id="AAEL023378-PA"/>
    </source>
</evidence>
<dbReference type="Pfam" id="PF01395">
    <property type="entry name" value="PBP_GOBP"/>
    <property type="match status" value="1"/>
</dbReference>
<keyword evidence="4" id="KW-0732">Signal</keyword>
<evidence type="ECO:0000313" key="6">
    <source>
        <dbReference type="Proteomes" id="UP000008820"/>
    </source>
</evidence>
<keyword evidence="6" id="KW-1185">Reference proteome</keyword>
<gene>
    <name evidence="5" type="primary">110676925</name>
</gene>
<dbReference type="CDD" id="cd23992">
    <property type="entry name" value="PBP_GOBP"/>
    <property type="match status" value="1"/>
</dbReference>
<dbReference type="GO" id="GO:0007608">
    <property type="term" value="P:sensory perception of smell"/>
    <property type="evidence" value="ECO:0007669"/>
    <property type="project" value="TreeGrafter"/>
</dbReference>
<dbReference type="AlphaFoldDB" id="A0A6I8U169"/>
<dbReference type="GO" id="GO:0005549">
    <property type="term" value="F:odorant binding"/>
    <property type="evidence" value="ECO:0007669"/>
    <property type="project" value="InterPro"/>
</dbReference>
<reference evidence="5 6" key="1">
    <citation type="submission" date="2017-06" db="EMBL/GenBank/DDBJ databases">
        <title>Aedes aegypti genome working group (AGWG) sequencing and assembly.</title>
        <authorList>
            <consortium name="Aedes aegypti Genome Working Group (AGWG)"/>
            <person name="Matthews B.J."/>
        </authorList>
    </citation>
    <scope>NUCLEOTIDE SEQUENCE [LARGE SCALE GENOMIC DNA]</scope>
    <source>
        <strain evidence="5 6">LVP_AGWG</strain>
    </source>
</reference>
<dbReference type="InterPro" id="IPR006170">
    <property type="entry name" value="PBP/GOBP"/>
</dbReference>
<reference evidence="5" key="2">
    <citation type="submission" date="2020-05" db="UniProtKB">
        <authorList>
            <consortium name="EnsemblMetazoa"/>
        </authorList>
    </citation>
    <scope>IDENTIFICATION</scope>
    <source>
        <strain evidence="5">LVP_AGWG</strain>
    </source>
</reference>
<proteinExistence type="inferred from homology"/>
<evidence type="ECO:0000256" key="2">
    <source>
        <dbReference type="ARBA" id="ARBA00008098"/>
    </source>
</evidence>
<evidence type="ECO:0000256" key="1">
    <source>
        <dbReference type="ARBA" id="ARBA00004613"/>
    </source>
</evidence>
<evidence type="ECO:0000256" key="4">
    <source>
        <dbReference type="ARBA" id="ARBA00022729"/>
    </source>
</evidence>
<dbReference type="PANTHER" id="PTHR11857">
    <property type="entry name" value="ODORANT BINDING PROTEIN-RELATED"/>
    <property type="match status" value="1"/>
</dbReference>
<name>A0A6I8U169_AEDAE</name>
<keyword evidence="3" id="KW-0964">Secreted</keyword>
<comment type="similarity">
    <text evidence="2">Belongs to the PBP/GOBP family.</text>
</comment>
<sequence length="138" mass="15794">MKVWISVAAIVALYVSLCVADFSKQEMKGILSGARECVSQLRIGPDASSFVQSVMYYRDVKNDDITKKYIKCVMESMGLLDTEGVIQTQVIVNYFKDNFDEQLLKKLMHTCGQPEGETTEDKTWNFYNCCFINKEFDI</sequence>
<dbReference type="InParanoid" id="A0A6I8U169"/>
<dbReference type="Proteomes" id="UP000008820">
    <property type="component" value="Chromosome 2"/>
</dbReference>
<dbReference type="OrthoDB" id="7755675at2759"/>
<dbReference type="SUPFAM" id="SSF47565">
    <property type="entry name" value="Insect pheromone/odorant-binding proteins"/>
    <property type="match status" value="1"/>
</dbReference>